<dbReference type="Gene3D" id="3.40.630.30">
    <property type="match status" value="1"/>
</dbReference>
<dbReference type="CDD" id="cd04301">
    <property type="entry name" value="NAT_SF"/>
    <property type="match status" value="1"/>
</dbReference>
<name>A0A545TL86_9PROT</name>
<evidence type="ECO:0000256" key="2">
    <source>
        <dbReference type="ARBA" id="ARBA00023315"/>
    </source>
</evidence>
<dbReference type="InterPro" id="IPR016181">
    <property type="entry name" value="Acyl_CoA_acyltransferase"/>
</dbReference>
<dbReference type="EMBL" id="VHSH01000007">
    <property type="protein sequence ID" value="TQV77992.1"/>
    <property type="molecule type" value="Genomic_DNA"/>
</dbReference>
<feature type="domain" description="N-acetyltransferase" evidence="3">
    <location>
        <begin position="1"/>
        <end position="106"/>
    </location>
</feature>
<evidence type="ECO:0000313" key="4">
    <source>
        <dbReference type="EMBL" id="TQV77992.1"/>
    </source>
</evidence>
<dbReference type="AlphaFoldDB" id="A0A545TL86"/>
<accession>A0A545TL86</accession>
<dbReference type="PANTHER" id="PTHR43877:SF2">
    <property type="entry name" value="AMINOALKYLPHOSPHONATE N-ACETYLTRANSFERASE-RELATED"/>
    <property type="match status" value="1"/>
</dbReference>
<keyword evidence="2" id="KW-0012">Acyltransferase</keyword>
<reference evidence="4 5" key="1">
    <citation type="submission" date="2019-06" db="EMBL/GenBank/DDBJ databases">
        <title>Whole genome sequence for Rhodospirillaceae sp. R148.</title>
        <authorList>
            <person name="Wang G."/>
        </authorList>
    </citation>
    <scope>NUCLEOTIDE SEQUENCE [LARGE SCALE GENOMIC DNA]</scope>
    <source>
        <strain evidence="4 5">R148</strain>
    </source>
</reference>
<dbReference type="PROSITE" id="PS51186">
    <property type="entry name" value="GNAT"/>
    <property type="match status" value="1"/>
</dbReference>
<evidence type="ECO:0000256" key="1">
    <source>
        <dbReference type="ARBA" id="ARBA00022679"/>
    </source>
</evidence>
<protein>
    <submittedName>
        <fullName evidence="4">GNAT family N-acetyltransferase</fullName>
    </submittedName>
</protein>
<sequence length="106" mass="12116">MHDPYAQTQCFVVEGDRGELAGFVHFRSYERPMPATKGAYIDDMFVAPTARGNGIVDLMIESVGAYAKEQGWDVVRWMTSETNYRARSVYDRHATKSNWITYQLKG</sequence>
<keyword evidence="5" id="KW-1185">Reference proteome</keyword>
<dbReference type="OrthoDB" id="9805924at2"/>
<gene>
    <name evidence="4" type="ORF">FKG95_20225</name>
</gene>
<dbReference type="RefSeq" id="WP_142898336.1">
    <property type="nucleotide sequence ID" value="NZ_ML660058.1"/>
</dbReference>
<dbReference type="InterPro" id="IPR000182">
    <property type="entry name" value="GNAT_dom"/>
</dbReference>
<evidence type="ECO:0000313" key="5">
    <source>
        <dbReference type="Proteomes" id="UP000315252"/>
    </source>
</evidence>
<dbReference type="GO" id="GO:0016747">
    <property type="term" value="F:acyltransferase activity, transferring groups other than amino-acyl groups"/>
    <property type="evidence" value="ECO:0007669"/>
    <property type="project" value="InterPro"/>
</dbReference>
<proteinExistence type="predicted"/>
<organism evidence="4 5">
    <name type="scientific">Denitrobaculum tricleocarpae</name>
    <dbReference type="NCBI Taxonomy" id="2591009"/>
    <lineage>
        <taxon>Bacteria</taxon>
        <taxon>Pseudomonadati</taxon>
        <taxon>Pseudomonadota</taxon>
        <taxon>Alphaproteobacteria</taxon>
        <taxon>Rhodospirillales</taxon>
        <taxon>Rhodospirillaceae</taxon>
        <taxon>Denitrobaculum</taxon>
    </lineage>
</organism>
<dbReference type="Proteomes" id="UP000315252">
    <property type="component" value="Unassembled WGS sequence"/>
</dbReference>
<dbReference type="SUPFAM" id="SSF55729">
    <property type="entry name" value="Acyl-CoA N-acyltransferases (Nat)"/>
    <property type="match status" value="1"/>
</dbReference>
<dbReference type="Pfam" id="PF00583">
    <property type="entry name" value="Acetyltransf_1"/>
    <property type="match status" value="1"/>
</dbReference>
<keyword evidence="1 4" id="KW-0808">Transferase</keyword>
<dbReference type="PANTHER" id="PTHR43877">
    <property type="entry name" value="AMINOALKYLPHOSPHONATE N-ACETYLTRANSFERASE-RELATED-RELATED"/>
    <property type="match status" value="1"/>
</dbReference>
<evidence type="ECO:0000259" key="3">
    <source>
        <dbReference type="PROSITE" id="PS51186"/>
    </source>
</evidence>
<dbReference type="InterPro" id="IPR050832">
    <property type="entry name" value="Bact_Acetyltransf"/>
</dbReference>
<comment type="caution">
    <text evidence="4">The sequence shown here is derived from an EMBL/GenBank/DDBJ whole genome shotgun (WGS) entry which is preliminary data.</text>
</comment>